<dbReference type="EMBL" id="JAIWYP010000007">
    <property type="protein sequence ID" value="KAH3791650.1"/>
    <property type="molecule type" value="Genomic_DNA"/>
</dbReference>
<feature type="transmembrane region" description="Helical" evidence="1">
    <location>
        <begin position="12"/>
        <end position="32"/>
    </location>
</feature>
<keyword evidence="1" id="KW-0812">Transmembrane</keyword>
<organism evidence="2 3">
    <name type="scientific">Dreissena polymorpha</name>
    <name type="common">Zebra mussel</name>
    <name type="synonym">Mytilus polymorpha</name>
    <dbReference type="NCBI Taxonomy" id="45954"/>
    <lineage>
        <taxon>Eukaryota</taxon>
        <taxon>Metazoa</taxon>
        <taxon>Spiralia</taxon>
        <taxon>Lophotrochozoa</taxon>
        <taxon>Mollusca</taxon>
        <taxon>Bivalvia</taxon>
        <taxon>Autobranchia</taxon>
        <taxon>Heteroconchia</taxon>
        <taxon>Euheterodonta</taxon>
        <taxon>Imparidentia</taxon>
        <taxon>Neoheterodontei</taxon>
        <taxon>Myida</taxon>
        <taxon>Dreissenoidea</taxon>
        <taxon>Dreissenidae</taxon>
        <taxon>Dreissena</taxon>
    </lineage>
</organism>
<keyword evidence="1" id="KW-1133">Transmembrane helix</keyword>
<sequence length="53" mass="6109">MGCRILEMTIVFVRIIFILLALCDVTALRHLGNLSATYNNFYNSPLQRHTDHC</sequence>
<gene>
    <name evidence="2" type="ORF">DPMN_145139</name>
</gene>
<accession>A0A9D4F3E9</accession>
<reference evidence="2" key="2">
    <citation type="submission" date="2020-11" db="EMBL/GenBank/DDBJ databases">
        <authorList>
            <person name="McCartney M.A."/>
            <person name="Auch B."/>
            <person name="Kono T."/>
            <person name="Mallez S."/>
            <person name="Becker A."/>
            <person name="Gohl D.M."/>
            <person name="Silverstein K.A.T."/>
            <person name="Koren S."/>
            <person name="Bechman K.B."/>
            <person name="Herman A."/>
            <person name="Abrahante J.E."/>
            <person name="Garbe J."/>
        </authorList>
    </citation>
    <scope>NUCLEOTIDE SEQUENCE</scope>
    <source>
        <strain evidence="2">Duluth1</strain>
        <tissue evidence="2">Whole animal</tissue>
    </source>
</reference>
<reference evidence="2" key="1">
    <citation type="journal article" date="2019" name="bioRxiv">
        <title>The Genome of the Zebra Mussel, Dreissena polymorpha: A Resource for Invasive Species Research.</title>
        <authorList>
            <person name="McCartney M.A."/>
            <person name="Auch B."/>
            <person name="Kono T."/>
            <person name="Mallez S."/>
            <person name="Zhang Y."/>
            <person name="Obille A."/>
            <person name="Becker A."/>
            <person name="Abrahante J.E."/>
            <person name="Garbe J."/>
            <person name="Badalamenti J.P."/>
            <person name="Herman A."/>
            <person name="Mangelson H."/>
            <person name="Liachko I."/>
            <person name="Sullivan S."/>
            <person name="Sone E.D."/>
            <person name="Koren S."/>
            <person name="Silverstein K.A.T."/>
            <person name="Beckman K.B."/>
            <person name="Gohl D.M."/>
        </authorList>
    </citation>
    <scope>NUCLEOTIDE SEQUENCE</scope>
    <source>
        <strain evidence="2">Duluth1</strain>
        <tissue evidence="2">Whole animal</tissue>
    </source>
</reference>
<dbReference type="Proteomes" id="UP000828390">
    <property type="component" value="Unassembled WGS sequence"/>
</dbReference>
<name>A0A9D4F3E9_DREPO</name>
<keyword evidence="3" id="KW-1185">Reference proteome</keyword>
<evidence type="ECO:0000313" key="3">
    <source>
        <dbReference type="Proteomes" id="UP000828390"/>
    </source>
</evidence>
<comment type="caution">
    <text evidence="2">The sequence shown here is derived from an EMBL/GenBank/DDBJ whole genome shotgun (WGS) entry which is preliminary data.</text>
</comment>
<dbReference type="AlphaFoldDB" id="A0A9D4F3E9"/>
<proteinExistence type="predicted"/>
<keyword evidence="1" id="KW-0472">Membrane</keyword>
<protein>
    <submittedName>
        <fullName evidence="2">Uncharacterized protein</fullName>
    </submittedName>
</protein>
<evidence type="ECO:0000256" key="1">
    <source>
        <dbReference type="SAM" id="Phobius"/>
    </source>
</evidence>
<evidence type="ECO:0000313" key="2">
    <source>
        <dbReference type="EMBL" id="KAH3791650.1"/>
    </source>
</evidence>